<dbReference type="PANTHER" id="PTHR11136:SF0">
    <property type="entry name" value="DIHYDROFOLATE SYNTHETASE-RELATED"/>
    <property type="match status" value="1"/>
</dbReference>
<evidence type="ECO:0000256" key="5">
    <source>
        <dbReference type="ARBA" id="ARBA00022840"/>
    </source>
</evidence>
<dbReference type="AlphaFoldDB" id="A0AA38UEG7"/>
<accession>A0AA38UEG7</accession>
<reference evidence="7" key="1">
    <citation type="submission" date="2022-08" db="EMBL/GenBank/DDBJ databases">
        <authorList>
            <consortium name="DOE Joint Genome Institute"/>
            <person name="Min B."/>
            <person name="Riley R."/>
            <person name="Sierra-Patev S."/>
            <person name="Naranjo-Ortiz M."/>
            <person name="Looney B."/>
            <person name="Konkel Z."/>
            <person name="Slot J.C."/>
            <person name="Sakamoto Y."/>
            <person name="Steenwyk J.L."/>
            <person name="Rokas A."/>
            <person name="Carro J."/>
            <person name="Camarero S."/>
            <person name="Ferreira P."/>
            <person name="Molpeceres G."/>
            <person name="Ruiz-Duenas F.J."/>
            <person name="Serrano A."/>
            <person name="Henrissat B."/>
            <person name="Drula E."/>
            <person name="Hughes K.W."/>
            <person name="Mata J.L."/>
            <person name="Ishikawa N.K."/>
            <person name="Vargas-Isla R."/>
            <person name="Ushijima S."/>
            <person name="Smith C.A."/>
            <person name="Ahrendt S."/>
            <person name="Andreopoulos W."/>
            <person name="He G."/>
            <person name="Labutti K."/>
            <person name="Lipzen A."/>
            <person name="Ng V."/>
            <person name="Sandor L."/>
            <person name="Barry K."/>
            <person name="Martinez A.T."/>
            <person name="Xiao Y."/>
            <person name="Gibbons J.G."/>
            <person name="Terashima K."/>
            <person name="Hibbett D.S."/>
            <person name="Grigoriev I.V."/>
        </authorList>
    </citation>
    <scope>NUCLEOTIDE SEQUENCE</scope>
    <source>
        <strain evidence="7">TFB9207</strain>
    </source>
</reference>
<keyword evidence="6" id="KW-0460">Magnesium</keyword>
<keyword evidence="3" id="KW-0479">Metal-binding</keyword>
<dbReference type="SUPFAM" id="SSF53623">
    <property type="entry name" value="MurD-like peptide ligases, catalytic domain"/>
    <property type="match status" value="1"/>
</dbReference>
<dbReference type="GO" id="GO:0005524">
    <property type="term" value="F:ATP binding"/>
    <property type="evidence" value="ECO:0007669"/>
    <property type="project" value="UniProtKB-KW"/>
</dbReference>
<dbReference type="InterPro" id="IPR018109">
    <property type="entry name" value="Folylpolyglutamate_synth_CS"/>
</dbReference>
<sequence length="475" mass="51554">MSIDLSLDRIKRLYCFIPPYTRPTIHIAGTNGKGSVSALTSSILTAAGLRVGRFNSPHLVSIYDCIYVNHEPVSQQTYHAAREEVERIARDQHIEVSSFEMLVLTAFIIFERAAVELVVMEVGMGGRFDATNVIPDEFVLVSALTAVDLDHQAFLGNTVAAITKEKASIARRGKPFVLGPQKHPEVADVARKVVQEVGGDFFSASTAFQVPLDERIQPNSTHSQFQPPPPTSIELLIPCFEDPVRASFPLHGSHQLDNVGLSALIISVAITHPACSSLGLCDRITPEIIARGLASVSWPGRLSFHSIHSDLHDPTSSKLLVLADGAHNPASSAMLSNYLSEYCNSSFTANESITLTYILALSHSPPKTPLQTLSPLLPATLSPKLAVKHRVAVLRFTPPEGMPWVKSVAPSVLCSVVRDLCPTAELWAGDDDKTNDLPAALKWAANSSGPHLVVVAGSLYLVADFYRILRRVEIQ</sequence>
<dbReference type="GO" id="GO:0005739">
    <property type="term" value="C:mitochondrion"/>
    <property type="evidence" value="ECO:0007669"/>
    <property type="project" value="TreeGrafter"/>
</dbReference>
<dbReference type="Gene3D" id="3.40.1190.10">
    <property type="entry name" value="Mur-like, catalytic domain"/>
    <property type="match status" value="1"/>
</dbReference>
<dbReference type="InterPro" id="IPR001645">
    <property type="entry name" value="Folylpolyglutamate_synth"/>
</dbReference>
<evidence type="ECO:0000256" key="4">
    <source>
        <dbReference type="ARBA" id="ARBA00022741"/>
    </source>
</evidence>
<comment type="similarity">
    <text evidence="1">Belongs to the folylpolyglutamate synthase family.</text>
</comment>
<evidence type="ECO:0000256" key="2">
    <source>
        <dbReference type="ARBA" id="ARBA00022598"/>
    </source>
</evidence>
<dbReference type="NCBIfam" id="TIGR01499">
    <property type="entry name" value="folC"/>
    <property type="match status" value="1"/>
</dbReference>
<evidence type="ECO:0000256" key="1">
    <source>
        <dbReference type="ARBA" id="ARBA00008276"/>
    </source>
</evidence>
<dbReference type="PROSITE" id="PS01012">
    <property type="entry name" value="FOLYLPOLYGLU_SYNT_2"/>
    <property type="match status" value="1"/>
</dbReference>
<keyword evidence="2 7" id="KW-0436">Ligase</keyword>
<evidence type="ECO:0000313" key="8">
    <source>
        <dbReference type="Proteomes" id="UP001163846"/>
    </source>
</evidence>
<keyword evidence="4" id="KW-0547">Nucleotide-binding</keyword>
<evidence type="ECO:0000256" key="6">
    <source>
        <dbReference type="ARBA" id="ARBA00022842"/>
    </source>
</evidence>
<gene>
    <name evidence="7" type="ORF">F5878DRAFT_620458</name>
</gene>
<dbReference type="PROSITE" id="PS01011">
    <property type="entry name" value="FOLYLPOLYGLU_SYNT_1"/>
    <property type="match status" value="1"/>
</dbReference>
<organism evidence="7 8">
    <name type="scientific">Lentinula raphanica</name>
    <dbReference type="NCBI Taxonomy" id="153919"/>
    <lineage>
        <taxon>Eukaryota</taxon>
        <taxon>Fungi</taxon>
        <taxon>Dikarya</taxon>
        <taxon>Basidiomycota</taxon>
        <taxon>Agaricomycotina</taxon>
        <taxon>Agaricomycetes</taxon>
        <taxon>Agaricomycetidae</taxon>
        <taxon>Agaricales</taxon>
        <taxon>Marasmiineae</taxon>
        <taxon>Omphalotaceae</taxon>
        <taxon>Lentinula</taxon>
    </lineage>
</organism>
<name>A0AA38UEG7_9AGAR</name>
<dbReference type="GO" id="GO:0046872">
    <property type="term" value="F:metal ion binding"/>
    <property type="evidence" value="ECO:0007669"/>
    <property type="project" value="UniProtKB-KW"/>
</dbReference>
<protein>
    <submittedName>
        <fullName evidence="7">Mur ligase</fullName>
    </submittedName>
</protein>
<dbReference type="EMBL" id="MU806203">
    <property type="protein sequence ID" value="KAJ3838080.1"/>
    <property type="molecule type" value="Genomic_DNA"/>
</dbReference>
<dbReference type="InterPro" id="IPR036615">
    <property type="entry name" value="Mur_ligase_C_dom_sf"/>
</dbReference>
<dbReference type="InterPro" id="IPR036565">
    <property type="entry name" value="Mur-like_cat_sf"/>
</dbReference>
<evidence type="ECO:0000313" key="7">
    <source>
        <dbReference type="EMBL" id="KAJ3838080.1"/>
    </source>
</evidence>
<dbReference type="Gene3D" id="3.90.190.20">
    <property type="entry name" value="Mur ligase, C-terminal domain"/>
    <property type="match status" value="1"/>
</dbReference>
<proteinExistence type="inferred from homology"/>
<dbReference type="Proteomes" id="UP001163846">
    <property type="component" value="Unassembled WGS sequence"/>
</dbReference>
<dbReference type="GO" id="GO:0008841">
    <property type="term" value="F:dihydrofolate synthase activity"/>
    <property type="evidence" value="ECO:0007669"/>
    <property type="project" value="TreeGrafter"/>
</dbReference>
<dbReference type="GO" id="GO:0004326">
    <property type="term" value="F:tetrahydrofolylpolyglutamate synthase activity"/>
    <property type="evidence" value="ECO:0007669"/>
    <property type="project" value="InterPro"/>
</dbReference>
<keyword evidence="8" id="KW-1185">Reference proteome</keyword>
<comment type="caution">
    <text evidence="7">The sequence shown here is derived from an EMBL/GenBank/DDBJ whole genome shotgun (WGS) entry which is preliminary data.</text>
</comment>
<dbReference type="GO" id="GO:0005829">
    <property type="term" value="C:cytosol"/>
    <property type="evidence" value="ECO:0007669"/>
    <property type="project" value="TreeGrafter"/>
</dbReference>
<dbReference type="PANTHER" id="PTHR11136">
    <property type="entry name" value="FOLYLPOLYGLUTAMATE SYNTHASE-RELATED"/>
    <property type="match status" value="1"/>
</dbReference>
<dbReference type="SUPFAM" id="SSF53244">
    <property type="entry name" value="MurD-like peptide ligases, peptide-binding domain"/>
    <property type="match status" value="1"/>
</dbReference>
<keyword evidence="5" id="KW-0067">ATP-binding</keyword>
<evidence type="ECO:0000256" key="3">
    <source>
        <dbReference type="ARBA" id="ARBA00022723"/>
    </source>
</evidence>